<evidence type="ECO:0000313" key="2">
    <source>
        <dbReference type="Proteomes" id="UP000022311"/>
    </source>
</evidence>
<accession>A0AAV3M0Y3</accession>
<protein>
    <submittedName>
        <fullName evidence="1">Uncharacterized protein</fullName>
    </submittedName>
</protein>
<name>A0AAV3M0Y3_9GAMM</name>
<comment type="caution">
    <text evidence="1">The sequence shown here is derived from an EMBL/GenBank/DDBJ whole genome shotgun (WGS) entry which is preliminary data.</text>
</comment>
<proteinExistence type="predicted"/>
<evidence type="ECO:0000313" key="1">
    <source>
        <dbReference type="EMBL" id="EUD09354.1"/>
    </source>
</evidence>
<reference evidence="1 2" key="1">
    <citation type="submission" date="2014-01" db="EMBL/GenBank/DDBJ databases">
        <authorList>
            <person name="Durkin A.S."/>
            <person name="McCorrison J."/>
            <person name="Torralba M."/>
            <person name="Gillis M."/>
            <person name="Haft D.H."/>
            <person name="Methe B."/>
            <person name="Sutton G."/>
            <person name="Nelson K.E."/>
        </authorList>
    </citation>
    <scope>NUCLEOTIDE SEQUENCE [LARGE SCALE GENOMIC DNA]</scope>
    <source>
        <strain evidence="1 2">205/92</strain>
    </source>
</reference>
<dbReference type="EMBL" id="JALD01000072">
    <property type="protein sequence ID" value="EUD09354.1"/>
    <property type="molecule type" value="Genomic_DNA"/>
</dbReference>
<organism evidence="1 2">
    <name type="scientific">Providencia alcalifaciens 205/92</name>
    <dbReference type="NCBI Taxonomy" id="1256988"/>
    <lineage>
        <taxon>Bacteria</taxon>
        <taxon>Pseudomonadati</taxon>
        <taxon>Pseudomonadota</taxon>
        <taxon>Gammaproteobacteria</taxon>
        <taxon>Enterobacterales</taxon>
        <taxon>Morganellaceae</taxon>
        <taxon>Providencia</taxon>
    </lineage>
</organism>
<dbReference type="Proteomes" id="UP000022311">
    <property type="component" value="Unassembled WGS sequence"/>
</dbReference>
<sequence>MNGACFIFASEFYSRFVSKFTSWLRKSAFIAAHRIIFRIMIGNISKFTCKLRGYYANQPDKIILA</sequence>
<dbReference type="AlphaFoldDB" id="A0AAV3M0Y3"/>
<gene>
    <name evidence="1" type="ORF">HMPREF1563_4175</name>
</gene>